<evidence type="ECO:0000256" key="7">
    <source>
        <dbReference type="PROSITE-ProRule" id="PRU00433"/>
    </source>
</evidence>
<dbReference type="Pfam" id="PF03150">
    <property type="entry name" value="CCP_MauG"/>
    <property type="match status" value="1"/>
</dbReference>
<evidence type="ECO:0000313" key="9">
    <source>
        <dbReference type="EMBL" id="MDV2078202.1"/>
    </source>
</evidence>
<protein>
    <submittedName>
        <fullName evidence="9">Cytochrome c peroxidase</fullName>
        <ecNumber evidence="9">1.11.1.5</ecNumber>
    </submittedName>
</protein>
<dbReference type="GO" id="GO:0004130">
    <property type="term" value="F:cytochrome-c peroxidase activity"/>
    <property type="evidence" value="ECO:0007669"/>
    <property type="project" value="UniProtKB-EC"/>
</dbReference>
<comment type="caution">
    <text evidence="9">The sequence shown here is derived from an EMBL/GenBank/DDBJ whole genome shotgun (WGS) entry which is preliminary data.</text>
</comment>
<reference evidence="9 10" key="1">
    <citation type="submission" date="2023-10" db="EMBL/GenBank/DDBJ databases">
        <title>Characteristics and mechanism of a salt-tolerant marine origin heterotrophic nitrifying- aerobic denitrifying bacteria Marinobacter xestospongiae HN1.</title>
        <authorList>
            <person name="Qi R."/>
        </authorList>
    </citation>
    <scope>NUCLEOTIDE SEQUENCE [LARGE SCALE GENOMIC DNA]</scope>
    <source>
        <strain evidence="9 10">HN1</strain>
    </source>
</reference>
<name>A0ABU3VVA9_9GAMM</name>
<dbReference type="InterPro" id="IPR004852">
    <property type="entry name" value="Di-haem_cyt_c_peroxidsae"/>
</dbReference>
<evidence type="ECO:0000256" key="2">
    <source>
        <dbReference type="ARBA" id="ARBA00022617"/>
    </source>
</evidence>
<feature type="domain" description="Cytochrome c" evidence="8">
    <location>
        <begin position="293"/>
        <end position="461"/>
    </location>
</feature>
<dbReference type="RefSeq" id="WP_316973014.1">
    <property type="nucleotide sequence ID" value="NZ_JAWIIJ010000003.1"/>
</dbReference>
<dbReference type="Proteomes" id="UP001269819">
    <property type="component" value="Unassembled WGS sequence"/>
</dbReference>
<evidence type="ECO:0000259" key="8">
    <source>
        <dbReference type="PROSITE" id="PS51007"/>
    </source>
</evidence>
<keyword evidence="2 7" id="KW-0349">Heme</keyword>
<dbReference type="EC" id="1.11.1.5" evidence="9"/>
<evidence type="ECO:0000256" key="4">
    <source>
        <dbReference type="ARBA" id="ARBA00022729"/>
    </source>
</evidence>
<evidence type="ECO:0000313" key="10">
    <source>
        <dbReference type="Proteomes" id="UP001269819"/>
    </source>
</evidence>
<dbReference type="SUPFAM" id="SSF46626">
    <property type="entry name" value="Cytochrome c"/>
    <property type="match status" value="2"/>
</dbReference>
<evidence type="ECO:0000256" key="6">
    <source>
        <dbReference type="ARBA" id="ARBA00023004"/>
    </source>
</evidence>
<evidence type="ECO:0000256" key="5">
    <source>
        <dbReference type="ARBA" id="ARBA00023002"/>
    </source>
</evidence>
<dbReference type="PANTHER" id="PTHR30600:SF10">
    <property type="entry name" value="BLL6722 PROTEIN"/>
    <property type="match status" value="1"/>
</dbReference>
<dbReference type="InterPro" id="IPR036909">
    <property type="entry name" value="Cyt_c-like_dom_sf"/>
</dbReference>
<dbReference type="PROSITE" id="PS51007">
    <property type="entry name" value="CYTC"/>
    <property type="match status" value="1"/>
</dbReference>
<proteinExistence type="predicted"/>
<comment type="subcellular location">
    <subcellularLocation>
        <location evidence="1">Cell envelope</location>
    </subcellularLocation>
</comment>
<keyword evidence="5 9" id="KW-0560">Oxidoreductase</keyword>
<accession>A0ABU3VVA9</accession>
<dbReference type="InterPro" id="IPR009056">
    <property type="entry name" value="Cyt_c-like_dom"/>
</dbReference>
<keyword evidence="10" id="KW-1185">Reference proteome</keyword>
<gene>
    <name evidence="9" type="ORF">RYS15_05875</name>
</gene>
<dbReference type="Gene3D" id="1.10.760.10">
    <property type="entry name" value="Cytochrome c-like domain"/>
    <property type="match status" value="2"/>
</dbReference>
<keyword evidence="6 7" id="KW-0408">Iron</keyword>
<sequence length="493" mass="52054">MKHNNDTKLMTLLAAALLSACGGESDSTTTDTTLDQQVRALADSQGLTGDPSQGRALPSIESPQAQLGMQLFFSKGLSGTLDTACVSCHHPFLGGGDDLPLSVGVEADLPDLLGPGRLHSSAGHHFDGGPTVPRNAPSTFNIAFYDDVLFHDGRVESLDKTPGLSGAGGGIRTPDSPFGVADPTAGGNLATAQARFPVTSKEEMRGFEFEADGDNTSVRDHLASRLRGEVVALSGNTWLEAFRTGLEQPAASAETLITYDNVAAALASYQNSQVLVDNPWRAFLAGDDDAIGSDAKQGALLFFTEVADGGAGCSSCHQGDFFTDEQFHVVAMPQIGRGKGDGVDGTDDFGRFRETGNPDDRYAFRTPHLLNVADTGPWGHAGGYGSLEAVVRHHLNPRQAIARYDTSQLDPSIQVSNLQANTGRALDHLDALLAAGKSKLVAAALDDDQVQQLVAFLNALTDPCVTTPSCMAQWIPDDALLDPDSLRLHAEFQ</sequence>
<dbReference type="EMBL" id="JAWIIJ010000003">
    <property type="protein sequence ID" value="MDV2078202.1"/>
    <property type="molecule type" value="Genomic_DNA"/>
</dbReference>
<dbReference type="PANTHER" id="PTHR30600">
    <property type="entry name" value="CYTOCHROME C PEROXIDASE-RELATED"/>
    <property type="match status" value="1"/>
</dbReference>
<keyword evidence="4" id="KW-0732">Signal</keyword>
<organism evidence="9 10">
    <name type="scientific">Marinobacter xestospongiae</name>
    <dbReference type="NCBI Taxonomy" id="994319"/>
    <lineage>
        <taxon>Bacteria</taxon>
        <taxon>Pseudomonadati</taxon>
        <taxon>Pseudomonadota</taxon>
        <taxon>Gammaproteobacteria</taxon>
        <taxon>Pseudomonadales</taxon>
        <taxon>Marinobacteraceae</taxon>
        <taxon>Marinobacter</taxon>
    </lineage>
</organism>
<evidence type="ECO:0000256" key="3">
    <source>
        <dbReference type="ARBA" id="ARBA00022723"/>
    </source>
</evidence>
<keyword evidence="9" id="KW-0575">Peroxidase</keyword>
<evidence type="ECO:0000256" key="1">
    <source>
        <dbReference type="ARBA" id="ARBA00004196"/>
    </source>
</evidence>
<keyword evidence="3 7" id="KW-0479">Metal-binding</keyword>
<dbReference type="PROSITE" id="PS51257">
    <property type="entry name" value="PROKAR_LIPOPROTEIN"/>
    <property type="match status" value="1"/>
</dbReference>
<dbReference type="InterPro" id="IPR051395">
    <property type="entry name" value="Cytochrome_c_Peroxidase/MauG"/>
</dbReference>